<dbReference type="NCBIfam" id="TIGR00753">
    <property type="entry name" value="undec_PP_bacA"/>
    <property type="match status" value="1"/>
</dbReference>
<keyword evidence="7 17" id="KW-0378">Hydrolase</keyword>
<evidence type="ECO:0000256" key="5">
    <source>
        <dbReference type="ARBA" id="ARBA00022475"/>
    </source>
</evidence>
<evidence type="ECO:0000256" key="11">
    <source>
        <dbReference type="ARBA" id="ARBA00023136"/>
    </source>
</evidence>
<dbReference type="EMBL" id="JAUSTY010000021">
    <property type="protein sequence ID" value="MDQ0167885.1"/>
    <property type="molecule type" value="Genomic_DNA"/>
</dbReference>
<dbReference type="InterPro" id="IPR003824">
    <property type="entry name" value="UppP"/>
</dbReference>
<feature type="transmembrane region" description="Helical" evidence="17">
    <location>
        <begin position="282"/>
        <end position="299"/>
    </location>
</feature>
<proteinExistence type="inferred from homology"/>
<feature type="transmembrane region" description="Helical" evidence="17">
    <location>
        <begin position="31"/>
        <end position="53"/>
    </location>
</feature>
<keyword evidence="12 17" id="KW-0046">Antibiotic resistance</keyword>
<comment type="subcellular location">
    <subcellularLocation>
        <location evidence="1 17">Cell membrane</location>
        <topology evidence="1 17">Multi-pass membrane protein</topology>
    </subcellularLocation>
</comment>
<evidence type="ECO:0000256" key="10">
    <source>
        <dbReference type="ARBA" id="ARBA00022989"/>
    </source>
</evidence>
<keyword evidence="9 17" id="KW-0573">Peptidoglycan synthesis</keyword>
<comment type="similarity">
    <text evidence="2 17">Belongs to the UppP family.</text>
</comment>
<keyword evidence="11 17" id="KW-0472">Membrane</keyword>
<evidence type="ECO:0000256" key="9">
    <source>
        <dbReference type="ARBA" id="ARBA00022984"/>
    </source>
</evidence>
<feature type="transmembrane region" description="Helical" evidence="17">
    <location>
        <begin position="149"/>
        <end position="168"/>
    </location>
</feature>
<dbReference type="Pfam" id="PF02673">
    <property type="entry name" value="BacA"/>
    <property type="match status" value="1"/>
</dbReference>
<keyword evidence="8 17" id="KW-0133">Cell shape</keyword>
<evidence type="ECO:0000256" key="12">
    <source>
        <dbReference type="ARBA" id="ARBA00023251"/>
    </source>
</evidence>
<evidence type="ECO:0000256" key="2">
    <source>
        <dbReference type="ARBA" id="ARBA00010621"/>
    </source>
</evidence>
<evidence type="ECO:0000256" key="15">
    <source>
        <dbReference type="ARBA" id="ARBA00032932"/>
    </source>
</evidence>
<evidence type="ECO:0000256" key="13">
    <source>
        <dbReference type="ARBA" id="ARBA00023316"/>
    </source>
</evidence>
<evidence type="ECO:0000256" key="4">
    <source>
        <dbReference type="ARBA" id="ARBA00021581"/>
    </source>
</evidence>
<dbReference type="PANTHER" id="PTHR30622:SF2">
    <property type="entry name" value="UNDECAPRENYL-DIPHOSPHATASE"/>
    <property type="match status" value="1"/>
</dbReference>
<comment type="miscellaneous">
    <text evidence="17">Bacitracin is thought to be involved in the inhibition of peptidoglycan synthesis by sequestering undecaprenyl diphosphate, thereby reducing the pool of lipid carrier available.</text>
</comment>
<name>A0ABT9W421_9BACI</name>
<dbReference type="EC" id="3.6.1.27" evidence="3 17"/>
<evidence type="ECO:0000313" key="19">
    <source>
        <dbReference type="Proteomes" id="UP001235840"/>
    </source>
</evidence>
<keyword evidence="5 17" id="KW-1003">Cell membrane</keyword>
<evidence type="ECO:0000256" key="7">
    <source>
        <dbReference type="ARBA" id="ARBA00022801"/>
    </source>
</evidence>
<evidence type="ECO:0000256" key="16">
    <source>
        <dbReference type="ARBA" id="ARBA00047594"/>
    </source>
</evidence>
<evidence type="ECO:0000256" key="3">
    <source>
        <dbReference type="ARBA" id="ARBA00012374"/>
    </source>
</evidence>
<protein>
    <recommendedName>
        <fullName evidence="4 17">Undecaprenyl-diphosphatase</fullName>
        <ecNumber evidence="3 17">3.6.1.27</ecNumber>
    </recommendedName>
    <alternativeName>
        <fullName evidence="15 17">Bacitracin resistance protein</fullName>
    </alternativeName>
    <alternativeName>
        <fullName evidence="14 17">Undecaprenyl pyrophosphate phosphatase</fullName>
    </alternativeName>
</protein>
<feature type="transmembrane region" description="Helical" evidence="17">
    <location>
        <begin position="73"/>
        <end position="91"/>
    </location>
</feature>
<evidence type="ECO:0000256" key="14">
    <source>
        <dbReference type="ARBA" id="ARBA00032707"/>
    </source>
</evidence>
<feature type="transmembrane region" description="Helical" evidence="17">
    <location>
        <begin position="180"/>
        <end position="199"/>
    </location>
</feature>
<feature type="transmembrane region" description="Helical" evidence="17">
    <location>
        <begin position="219"/>
        <end position="239"/>
    </location>
</feature>
<feature type="transmembrane region" description="Helical" evidence="17">
    <location>
        <begin position="251"/>
        <end position="276"/>
    </location>
</feature>
<evidence type="ECO:0000313" key="18">
    <source>
        <dbReference type="EMBL" id="MDQ0167885.1"/>
    </source>
</evidence>
<dbReference type="GO" id="GO:0050380">
    <property type="term" value="F:undecaprenyl-diphosphatase activity"/>
    <property type="evidence" value="ECO:0007669"/>
    <property type="project" value="UniProtKB-EC"/>
</dbReference>
<evidence type="ECO:0000256" key="17">
    <source>
        <dbReference type="HAMAP-Rule" id="MF_01006"/>
    </source>
</evidence>
<evidence type="ECO:0000256" key="1">
    <source>
        <dbReference type="ARBA" id="ARBA00004651"/>
    </source>
</evidence>
<comment type="caution">
    <text evidence="18">The sequence shown here is derived from an EMBL/GenBank/DDBJ whole genome shotgun (WGS) entry which is preliminary data.</text>
</comment>
<sequence>MLKGQAAYIGERQKKTRQDCQTKLELLWKELIMSLLEALILGIVQGLTEALPISSSAHIIITEHLLGLTFEGLTLEVFLHLASVLAVIIYFRKDLVNVIKGFFGYLSQKTEENKVHFRFGLYIIVATMITGVLGILLKDLLDESLKSPAIIAASLTLTGILLIFIERFKKIGQKTPGTMTWKDTLVVALAQSLAIIPGISRSGSTLVAGLLTGLDRKTAVRFSFLLAIPVILGSSILEMRNISGALVEQTGVGSLAIGFIASFIFSLIGIVWLIKFLEKSKLFYFAIYCFLLAGFVLIYL</sequence>
<keyword evidence="19" id="KW-1185">Reference proteome</keyword>
<dbReference type="PANTHER" id="PTHR30622">
    <property type="entry name" value="UNDECAPRENYL-DIPHOSPHATASE"/>
    <property type="match status" value="1"/>
</dbReference>
<evidence type="ECO:0000256" key="8">
    <source>
        <dbReference type="ARBA" id="ARBA00022960"/>
    </source>
</evidence>
<accession>A0ABT9W421</accession>
<comment type="catalytic activity">
    <reaction evidence="16 17">
        <text>di-trans,octa-cis-undecaprenyl diphosphate + H2O = di-trans,octa-cis-undecaprenyl phosphate + phosphate + H(+)</text>
        <dbReference type="Rhea" id="RHEA:28094"/>
        <dbReference type="ChEBI" id="CHEBI:15377"/>
        <dbReference type="ChEBI" id="CHEBI:15378"/>
        <dbReference type="ChEBI" id="CHEBI:43474"/>
        <dbReference type="ChEBI" id="CHEBI:58405"/>
        <dbReference type="ChEBI" id="CHEBI:60392"/>
        <dbReference type="EC" id="3.6.1.27"/>
    </reaction>
</comment>
<keyword evidence="6 17" id="KW-0812">Transmembrane</keyword>
<reference evidence="18 19" key="1">
    <citation type="submission" date="2023-07" db="EMBL/GenBank/DDBJ databases">
        <title>Genomic Encyclopedia of Type Strains, Phase IV (KMG-IV): sequencing the most valuable type-strain genomes for metagenomic binning, comparative biology and taxonomic classification.</title>
        <authorList>
            <person name="Goeker M."/>
        </authorList>
    </citation>
    <scope>NUCLEOTIDE SEQUENCE [LARGE SCALE GENOMIC DNA]</scope>
    <source>
        <strain evidence="18 19">DSM 12751</strain>
    </source>
</reference>
<gene>
    <name evidence="17" type="primary">uppP</name>
    <name evidence="18" type="ORF">J2S11_003815</name>
</gene>
<keyword evidence="10 17" id="KW-1133">Transmembrane helix</keyword>
<evidence type="ECO:0000256" key="6">
    <source>
        <dbReference type="ARBA" id="ARBA00022692"/>
    </source>
</evidence>
<dbReference type="Proteomes" id="UP001235840">
    <property type="component" value="Unassembled WGS sequence"/>
</dbReference>
<dbReference type="HAMAP" id="MF_01006">
    <property type="entry name" value="Undec_diphosphatase"/>
    <property type="match status" value="1"/>
</dbReference>
<organism evidence="18 19">
    <name type="scientific">Caldalkalibacillus horti</name>
    <dbReference type="NCBI Taxonomy" id="77523"/>
    <lineage>
        <taxon>Bacteria</taxon>
        <taxon>Bacillati</taxon>
        <taxon>Bacillota</taxon>
        <taxon>Bacilli</taxon>
        <taxon>Bacillales</taxon>
        <taxon>Bacillaceae</taxon>
        <taxon>Caldalkalibacillus</taxon>
    </lineage>
</organism>
<keyword evidence="13 17" id="KW-0961">Cell wall biogenesis/degradation</keyword>
<comment type="function">
    <text evidence="17">Catalyzes the dephosphorylation of undecaprenyl diphosphate (UPP). Confers resistance to bacitracin.</text>
</comment>
<feature type="transmembrane region" description="Helical" evidence="17">
    <location>
        <begin position="119"/>
        <end position="137"/>
    </location>
</feature>